<proteinExistence type="predicted"/>
<sequence>MVPIAAAAFLGLLWSLRRRDRLSLPRAAVAAALCVYLAGIVANTVFPIYLDKPTGTGPWSDLLNLVPVVGYEPADFAMNVAVFVPLGVLVALVVTRPSWVRVLVVSAAVSATIEVTQFVTGGTLGGGHVADVNDLLSNAVGGLLGFGLLALLDRVPAVRAVVDRFRWQEGPPAR</sequence>
<keyword evidence="1" id="KW-0472">Membrane</keyword>
<dbReference type="RefSeq" id="WP_370718739.1">
    <property type="nucleotide sequence ID" value="NZ_JBGGTQ010000004.1"/>
</dbReference>
<reference evidence="3 4" key="1">
    <citation type="submission" date="2024-07" db="EMBL/GenBank/DDBJ databases">
        <authorList>
            <person name="Thanompreechachai J."/>
            <person name="Duangmal K."/>
        </authorList>
    </citation>
    <scope>NUCLEOTIDE SEQUENCE [LARGE SCALE GENOMIC DNA]</scope>
    <source>
        <strain evidence="3 4">TBRC 1896</strain>
    </source>
</reference>
<feature type="transmembrane region" description="Helical" evidence="1">
    <location>
        <begin position="76"/>
        <end position="95"/>
    </location>
</feature>
<dbReference type="EMBL" id="JBGGTQ010000004">
    <property type="protein sequence ID" value="MEZ0492726.1"/>
    <property type="molecule type" value="Genomic_DNA"/>
</dbReference>
<accession>A0ABV4I221</accession>
<evidence type="ECO:0000256" key="1">
    <source>
        <dbReference type="SAM" id="Phobius"/>
    </source>
</evidence>
<feature type="transmembrane region" description="Helical" evidence="1">
    <location>
        <begin position="102"/>
        <end position="123"/>
    </location>
</feature>
<evidence type="ECO:0000313" key="4">
    <source>
        <dbReference type="Proteomes" id="UP001566476"/>
    </source>
</evidence>
<keyword evidence="1" id="KW-0812">Transmembrane</keyword>
<dbReference type="PANTHER" id="PTHR36834:SF1">
    <property type="entry name" value="INTEGRAL MEMBRANE PROTEIN"/>
    <property type="match status" value="1"/>
</dbReference>
<keyword evidence="1" id="KW-1133">Transmembrane helix</keyword>
<keyword evidence="4" id="KW-1185">Reference proteome</keyword>
<feature type="transmembrane region" description="Helical" evidence="1">
    <location>
        <begin position="27"/>
        <end position="50"/>
    </location>
</feature>
<evidence type="ECO:0000259" key="2">
    <source>
        <dbReference type="Pfam" id="PF04892"/>
    </source>
</evidence>
<protein>
    <submittedName>
        <fullName evidence="3">VanZ family protein</fullName>
    </submittedName>
</protein>
<name>A0ABV4I221_9ACTN</name>
<gene>
    <name evidence="3" type="ORF">AB2L28_10815</name>
</gene>
<dbReference type="Proteomes" id="UP001566476">
    <property type="component" value="Unassembled WGS sequence"/>
</dbReference>
<organism evidence="3 4">
    <name type="scientific">Kineococcus mangrovi</name>
    <dbReference type="NCBI Taxonomy" id="1660183"/>
    <lineage>
        <taxon>Bacteria</taxon>
        <taxon>Bacillati</taxon>
        <taxon>Actinomycetota</taxon>
        <taxon>Actinomycetes</taxon>
        <taxon>Kineosporiales</taxon>
        <taxon>Kineosporiaceae</taxon>
        <taxon>Kineococcus</taxon>
    </lineage>
</organism>
<dbReference type="InterPro" id="IPR006976">
    <property type="entry name" value="VanZ-like"/>
</dbReference>
<dbReference type="PANTHER" id="PTHR36834">
    <property type="entry name" value="MEMBRANE PROTEIN-RELATED"/>
    <property type="match status" value="1"/>
</dbReference>
<feature type="domain" description="VanZ-like" evidence="2">
    <location>
        <begin position="35"/>
        <end position="152"/>
    </location>
</feature>
<dbReference type="InterPro" id="IPR053150">
    <property type="entry name" value="Teicoplanin_resist-assoc"/>
</dbReference>
<feature type="transmembrane region" description="Helical" evidence="1">
    <location>
        <begin position="135"/>
        <end position="152"/>
    </location>
</feature>
<comment type="caution">
    <text evidence="3">The sequence shown here is derived from an EMBL/GenBank/DDBJ whole genome shotgun (WGS) entry which is preliminary data.</text>
</comment>
<dbReference type="Pfam" id="PF04892">
    <property type="entry name" value="VanZ"/>
    <property type="match status" value="1"/>
</dbReference>
<evidence type="ECO:0000313" key="3">
    <source>
        <dbReference type="EMBL" id="MEZ0492726.1"/>
    </source>
</evidence>